<dbReference type="AlphaFoldDB" id="A0A5X3P2Q4"/>
<protein>
    <submittedName>
        <fullName evidence="1">Uncharacterized protein</fullName>
    </submittedName>
</protein>
<dbReference type="RefSeq" id="WP_058109124.1">
    <property type="nucleotide sequence ID" value="NZ_QDTN01000125.1"/>
</dbReference>
<comment type="caution">
    <text evidence="1">The sequence shown here is derived from an EMBL/GenBank/DDBJ whole genome shotgun (WGS) entry which is preliminary data.</text>
</comment>
<gene>
    <name evidence="1" type="ORF">D2118_08595</name>
</gene>
<reference evidence="1" key="1">
    <citation type="submission" date="2018-10" db="EMBL/GenBank/DDBJ databases">
        <authorList>
            <consortium name="GenomeTrakr network: Whole genome sequencing for foodborne pathogen traceback"/>
        </authorList>
    </citation>
    <scope>NUCLEOTIDE SEQUENCE</scope>
    <source>
        <strain evidence="1">FDA00013435</strain>
    </source>
</reference>
<dbReference type="EMBL" id="AAHRRA010000005">
    <property type="protein sequence ID" value="EBZ6051553.1"/>
    <property type="molecule type" value="Genomic_DNA"/>
</dbReference>
<evidence type="ECO:0000313" key="1">
    <source>
        <dbReference type="EMBL" id="EBZ6051553.1"/>
    </source>
</evidence>
<proteinExistence type="predicted"/>
<name>A0A5X3P2Q4_SALET</name>
<accession>A0A5X3P2Q4</accession>
<sequence>MKYQDKLERFYNRGFPTYGLLILKTLLPLQEVNELAKLILSTNDSEILLPAMNRIRKNLAIMTCQYSIDIPLWRARKCNDKPDGFDYIDEIMQPPAHLTPANRLNNANQPMLYLSTGPHAVLSEVHADIGDYFHVIGLKFKENKSITCGSIGDISRYYKWQDSTSSESLDKLIAEVSPSHIDSLIFTDTFLSGLLSDKNAKNEGYIRTRILADLLFKNNKIDGLTYPGVESEQQKNFAIKPNVIEDTFEIAKTFVIKVTEKYLCGMYDFEVIRQNKDIDDKNRLILWEE</sequence>
<organism evidence="1">
    <name type="scientific">Salmonella enterica subsp. enterica serovar Weslaco</name>
    <dbReference type="NCBI Taxonomy" id="1243597"/>
    <lineage>
        <taxon>Bacteria</taxon>
        <taxon>Pseudomonadati</taxon>
        <taxon>Pseudomonadota</taxon>
        <taxon>Gammaproteobacteria</taxon>
        <taxon>Enterobacterales</taxon>
        <taxon>Enterobacteriaceae</taxon>
        <taxon>Salmonella</taxon>
    </lineage>
</organism>